<name>A0A7M7J3A1_VARDE</name>
<feature type="region of interest" description="Disordered" evidence="1">
    <location>
        <begin position="133"/>
        <end position="158"/>
    </location>
</feature>
<dbReference type="KEGG" id="vde:111243528"/>
<dbReference type="InParanoid" id="A0A7M7J3A1"/>
<dbReference type="RefSeq" id="XP_022645402.1">
    <property type="nucleotide sequence ID" value="XM_022789667.1"/>
</dbReference>
<dbReference type="EnsemblMetazoa" id="XM_022789667">
    <property type="protein sequence ID" value="XP_022645402"/>
    <property type="gene ID" value="LOC111243528"/>
</dbReference>
<dbReference type="RefSeq" id="XP_022646277.1">
    <property type="nucleotide sequence ID" value="XM_022790542.1"/>
</dbReference>
<dbReference type="GeneID" id="111243528"/>
<evidence type="ECO:0000313" key="3">
    <source>
        <dbReference type="Proteomes" id="UP000594260"/>
    </source>
</evidence>
<proteinExistence type="predicted"/>
<evidence type="ECO:0000256" key="1">
    <source>
        <dbReference type="SAM" id="MobiDB-lite"/>
    </source>
</evidence>
<organism evidence="2 3">
    <name type="scientific">Varroa destructor</name>
    <name type="common">Honeybee mite</name>
    <dbReference type="NCBI Taxonomy" id="109461"/>
    <lineage>
        <taxon>Eukaryota</taxon>
        <taxon>Metazoa</taxon>
        <taxon>Ecdysozoa</taxon>
        <taxon>Arthropoda</taxon>
        <taxon>Chelicerata</taxon>
        <taxon>Arachnida</taxon>
        <taxon>Acari</taxon>
        <taxon>Parasitiformes</taxon>
        <taxon>Mesostigmata</taxon>
        <taxon>Gamasina</taxon>
        <taxon>Dermanyssoidea</taxon>
        <taxon>Varroidae</taxon>
        <taxon>Varroa</taxon>
    </lineage>
</organism>
<evidence type="ECO:0000313" key="2">
    <source>
        <dbReference type="EnsemblMetazoa" id="XP_022646277"/>
    </source>
</evidence>
<dbReference type="EnsemblMetazoa" id="XM_022790542">
    <property type="protein sequence ID" value="XP_022646277"/>
    <property type="gene ID" value="LOC111243528"/>
</dbReference>
<protein>
    <submittedName>
        <fullName evidence="2">Uncharacterized protein</fullName>
    </submittedName>
</protein>
<dbReference type="AlphaFoldDB" id="A0A7M7J3A1"/>
<dbReference type="Proteomes" id="UP000594260">
    <property type="component" value="Unplaced"/>
</dbReference>
<reference evidence="2" key="1">
    <citation type="submission" date="2021-01" db="UniProtKB">
        <authorList>
            <consortium name="EnsemblMetazoa"/>
        </authorList>
    </citation>
    <scope>IDENTIFICATION</scope>
</reference>
<sequence length="413" mass="44808">MSKPGPFRRAPAILKRRTQTLSAQVTGGGNGQARAFSHSKKPIVIEVKLQDSLQYGASDVNNVSTKTSDAIGTCATSAAISENHSLSKFETSGTTEPISVLSQSSSNLPIDHTSALNSLGNMTWYTDRSTLRTSMEQQSVRDDGGGTPQHTAAKKESAYDDAELDVWDIDISPGKDLRQKDSVSTQVDFPSRAMSALTRRLLEHCHNVSPVLATRAAREDLIDKLATIVDDAATSTKARFLLEQILAYKSRIVTHSSFMTRHSKVLMEISPKAYRHLKVVGGTGLLTLPCKATLRNRYPEVACSPALPSESIRLPEEQQHQTQQQEQPHQVLTTISTGGVGEEQVVLEVSENPVIDELQTGEAAETETVGTVGIHEVVGQTPTYYYVVPGGEESVLLSNVIMDPHVDHVGEPT</sequence>
<accession>A0A7M7J3A1</accession>
<keyword evidence="3" id="KW-1185">Reference proteome</keyword>